<evidence type="ECO:0000313" key="1">
    <source>
        <dbReference type="EMBL" id="KAH9801957.1"/>
    </source>
</evidence>
<sequence>MRGIGNLDFESSDSYSKEEISEDMLLNHGDEHHMHDATVDTVQLNLRDSASGRFTDAGNHVERQILDGDVYLMKKYVNDNVVTAVDTEPAKNKGESDGASFEDCHTVDSFSTNKRAVDVPNVVLPLLRYYQYESSESSSSFQGSPSEDRNFRSDVDDTETEEVSFSGQEYSSDNIDILEWAKANRHGSLQILCEYYRLRCPGRGTTLRFHPLEHLHPLEFHRPDKTVLHSAGSTIDLRSCSSSLEFVEAHTALWAEEEATALSAWTVACMCGSLRLENVLTMFAAALLEKQIVVVCSNLVLPDDMLDFLDAPVPYIVGVKNKTSEVQNKLTNVILVDANKNQDLRVTQQHPGLRGVGIPLHLVKAPSIPQLPQHKQLFSSLSPYHAKLVGESYLGKKRPVYECTDVQIEAAKGFLSVLRSYLDSLCSNLRSHTITNVQSNNDKVSLLLKESFIDSFPSRHRPFMRALYMLRVAIFTFLMRPINLPLKRRSGEFCKYARGTLQDNGSWGPCLWGF</sequence>
<name>A0ACB8NVT2_CITSI</name>
<dbReference type="Proteomes" id="UP000829398">
    <property type="component" value="Chromosome 1"/>
</dbReference>
<organism evidence="1 2">
    <name type="scientific">Citrus sinensis</name>
    <name type="common">Sweet orange</name>
    <name type="synonym">Citrus aurantium var. sinensis</name>
    <dbReference type="NCBI Taxonomy" id="2711"/>
    <lineage>
        <taxon>Eukaryota</taxon>
        <taxon>Viridiplantae</taxon>
        <taxon>Streptophyta</taxon>
        <taxon>Embryophyta</taxon>
        <taxon>Tracheophyta</taxon>
        <taxon>Spermatophyta</taxon>
        <taxon>Magnoliopsida</taxon>
        <taxon>eudicotyledons</taxon>
        <taxon>Gunneridae</taxon>
        <taxon>Pentapetalae</taxon>
        <taxon>rosids</taxon>
        <taxon>malvids</taxon>
        <taxon>Sapindales</taxon>
        <taxon>Rutaceae</taxon>
        <taxon>Aurantioideae</taxon>
        <taxon>Citrus</taxon>
    </lineage>
</organism>
<reference evidence="2" key="1">
    <citation type="journal article" date="2023" name="Hortic. Res.">
        <title>A chromosome-level phased genome enabling allele-level studies in sweet orange: a case study on citrus Huanglongbing tolerance.</title>
        <authorList>
            <person name="Wu B."/>
            <person name="Yu Q."/>
            <person name="Deng Z."/>
            <person name="Duan Y."/>
            <person name="Luo F."/>
            <person name="Gmitter F. Jr."/>
        </authorList>
    </citation>
    <scope>NUCLEOTIDE SEQUENCE [LARGE SCALE GENOMIC DNA]</scope>
    <source>
        <strain evidence="2">cv. Valencia</strain>
    </source>
</reference>
<dbReference type="EMBL" id="CM039170">
    <property type="protein sequence ID" value="KAH9801957.1"/>
    <property type="molecule type" value="Genomic_DNA"/>
</dbReference>
<protein>
    <submittedName>
        <fullName evidence="1">UDENN domain-containing protein</fullName>
    </submittedName>
</protein>
<comment type="caution">
    <text evidence="1">The sequence shown here is derived from an EMBL/GenBank/DDBJ whole genome shotgun (WGS) entry which is preliminary data.</text>
</comment>
<evidence type="ECO:0000313" key="2">
    <source>
        <dbReference type="Proteomes" id="UP000829398"/>
    </source>
</evidence>
<gene>
    <name evidence="1" type="ORF">KPL71_001212</name>
</gene>
<accession>A0ACB8NVT2</accession>
<proteinExistence type="predicted"/>
<keyword evidence="2" id="KW-1185">Reference proteome</keyword>